<gene>
    <name evidence="8" type="ORF">DPBNPPHM_02314</name>
</gene>
<keyword evidence="5 6" id="KW-0472">Membrane</keyword>
<evidence type="ECO:0000256" key="2">
    <source>
        <dbReference type="ARBA" id="ARBA00022475"/>
    </source>
</evidence>
<feature type="transmembrane region" description="Helical" evidence="6">
    <location>
        <begin position="725"/>
        <end position="743"/>
    </location>
</feature>
<name>A0A5S9QG81_9GAMM</name>
<feature type="domain" description="SSD" evidence="7">
    <location>
        <begin position="259"/>
        <end position="388"/>
    </location>
</feature>
<evidence type="ECO:0000313" key="8">
    <source>
        <dbReference type="EMBL" id="CAA0117679.1"/>
    </source>
</evidence>
<keyword evidence="2" id="KW-1003">Cell membrane</keyword>
<dbReference type="PROSITE" id="PS50156">
    <property type="entry name" value="SSD"/>
    <property type="match status" value="2"/>
</dbReference>
<evidence type="ECO:0000256" key="1">
    <source>
        <dbReference type="ARBA" id="ARBA00004651"/>
    </source>
</evidence>
<dbReference type="InterPro" id="IPR004869">
    <property type="entry name" value="MMPL_dom"/>
</dbReference>
<sequence length="793" mass="86581">MSFSTNQQIVPALARLIVSYPKAWLVVFAVVLAVILPGLAHVRIDSTIEGFLDKDSSAIKTYDAFKANYGRDEFFLITADVSDLYDPVHLQNLQAFHHDLALNVPHVSTVDSLANARDIYADEDDLVVEELLEELPSSAEEIEALREKIDSHPLYTNSYVSEDRKTVAFVIRLVNQVAITAEDGSVEYVLVADDELKQSMAGIESAVDRHQSHFSRISIAGSPALTAELSRSMGADFGLFSGLAMLLVVVMLSLMFRRASAVVIPLVVLNLAIMATLAVMGLRGEPMQLTTTMLTSFLLAVCVGDCVHLMHSFFHQYDTGSEKTQAVEYALNHAMKALFFTTVTTAAGLASFSISDLYPVAALGIYGALGTAFGFIFTIFLVPPLFVLLPIKRRAINKTAKTPILQRAVDGLIQRCVNVAIESAYLITSIAVVLFIVCASIIPQIEFTHDAREWFKDGTPIKQAMFDVEEKMQGSMPIEVVVTTGKPNGALDPTLLARVKAFSNAAVSYDFGKVTIGNAASLADLVEETHTALVPADGALPSNAALVRQELLLVELNKAEELYRFTNDDFSELRITLIHTWSDAMHHDTVLKSIQALASQHIGDEYNIHLTGLTTILGRTFAEMLETTVKSYALAAVIIALSMMLMLRSVSLGLLSMLPNLLPIMVTLVVMHLMNAPLDMFSMLIGSIAIGLTVDDTVHFMLGFQRYHADTGDYRVAIAKTLNTYGKAMTTTTIILATSFLIYCFSEMNNLWDFGLYTSLCIVLALLSDLILAPAIMAIRHGKPLISFGSVAA</sequence>
<dbReference type="InterPro" id="IPR000731">
    <property type="entry name" value="SSD"/>
</dbReference>
<evidence type="ECO:0000256" key="6">
    <source>
        <dbReference type="SAM" id="Phobius"/>
    </source>
</evidence>
<dbReference type="Proteomes" id="UP000434580">
    <property type="component" value="Unassembled WGS sequence"/>
</dbReference>
<evidence type="ECO:0000256" key="4">
    <source>
        <dbReference type="ARBA" id="ARBA00022989"/>
    </source>
</evidence>
<feature type="transmembrane region" description="Helical" evidence="6">
    <location>
        <begin position="294"/>
        <end position="314"/>
    </location>
</feature>
<feature type="transmembrane region" description="Helical" evidence="6">
    <location>
        <begin position="755"/>
        <end position="779"/>
    </location>
</feature>
<evidence type="ECO:0000259" key="7">
    <source>
        <dbReference type="PROSITE" id="PS50156"/>
    </source>
</evidence>
<dbReference type="PRINTS" id="PR00702">
    <property type="entry name" value="ACRIFLAVINRP"/>
</dbReference>
<feature type="transmembrane region" description="Helical" evidence="6">
    <location>
        <begin position="23"/>
        <end position="42"/>
    </location>
</feature>
<dbReference type="AlphaFoldDB" id="A0A5S9QG81"/>
<dbReference type="GO" id="GO:0022857">
    <property type="term" value="F:transmembrane transporter activity"/>
    <property type="evidence" value="ECO:0007669"/>
    <property type="project" value="InterPro"/>
</dbReference>
<feature type="transmembrane region" description="Helical" evidence="6">
    <location>
        <begin position="237"/>
        <end position="256"/>
    </location>
</feature>
<feature type="transmembrane region" description="Helical" evidence="6">
    <location>
        <begin position="365"/>
        <end position="391"/>
    </location>
</feature>
<dbReference type="Pfam" id="PF03176">
    <property type="entry name" value="MMPL"/>
    <property type="match status" value="2"/>
</dbReference>
<dbReference type="GO" id="GO:0005886">
    <property type="term" value="C:plasma membrane"/>
    <property type="evidence" value="ECO:0007669"/>
    <property type="project" value="UniProtKB-SubCell"/>
</dbReference>
<dbReference type="Gene3D" id="1.20.1640.10">
    <property type="entry name" value="Multidrug efflux transporter AcrB transmembrane domain"/>
    <property type="match status" value="2"/>
</dbReference>
<dbReference type="PANTHER" id="PTHR33406">
    <property type="entry name" value="MEMBRANE PROTEIN MJ1562-RELATED"/>
    <property type="match status" value="1"/>
</dbReference>
<reference evidence="8 9" key="1">
    <citation type="submission" date="2019-11" db="EMBL/GenBank/DDBJ databases">
        <authorList>
            <person name="Holert J."/>
        </authorList>
    </citation>
    <scope>NUCLEOTIDE SEQUENCE [LARGE SCALE GENOMIC DNA]</scope>
    <source>
        <strain evidence="8">BC5_2</strain>
    </source>
</reference>
<evidence type="ECO:0000256" key="3">
    <source>
        <dbReference type="ARBA" id="ARBA00022692"/>
    </source>
</evidence>
<dbReference type="OrthoDB" id="9803781at2"/>
<comment type="subcellular location">
    <subcellularLocation>
        <location evidence="1">Cell membrane</location>
        <topology evidence="1">Multi-pass membrane protein</topology>
    </subcellularLocation>
</comment>
<organism evidence="8 9">
    <name type="scientific">BD1-7 clade bacterium</name>
    <dbReference type="NCBI Taxonomy" id="2029982"/>
    <lineage>
        <taxon>Bacteria</taxon>
        <taxon>Pseudomonadati</taxon>
        <taxon>Pseudomonadota</taxon>
        <taxon>Gammaproteobacteria</taxon>
        <taxon>Cellvibrionales</taxon>
        <taxon>Spongiibacteraceae</taxon>
        <taxon>BD1-7 clade</taxon>
    </lineage>
</organism>
<dbReference type="PANTHER" id="PTHR33406:SF12">
    <property type="entry name" value="BLR2997 PROTEIN"/>
    <property type="match status" value="1"/>
</dbReference>
<evidence type="ECO:0000256" key="5">
    <source>
        <dbReference type="ARBA" id="ARBA00023136"/>
    </source>
</evidence>
<keyword evidence="4 6" id="KW-1133">Transmembrane helix</keyword>
<feature type="transmembrane region" description="Helical" evidence="6">
    <location>
        <begin position="680"/>
        <end position="704"/>
    </location>
</feature>
<feature type="domain" description="SSD" evidence="7">
    <location>
        <begin position="652"/>
        <end position="779"/>
    </location>
</feature>
<feature type="transmembrane region" description="Helical" evidence="6">
    <location>
        <begin position="424"/>
        <end position="442"/>
    </location>
</feature>
<protein>
    <recommendedName>
        <fullName evidence="7">SSD domain-containing protein</fullName>
    </recommendedName>
</protein>
<dbReference type="InterPro" id="IPR050545">
    <property type="entry name" value="Mycobact_MmpL"/>
</dbReference>
<feature type="transmembrane region" description="Helical" evidence="6">
    <location>
        <begin position="262"/>
        <end position="282"/>
    </location>
</feature>
<keyword evidence="3 6" id="KW-0812">Transmembrane</keyword>
<evidence type="ECO:0000313" key="9">
    <source>
        <dbReference type="Proteomes" id="UP000434580"/>
    </source>
</evidence>
<accession>A0A5S9QG81</accession>
<dbReference type="SUPFAM" id="SSF82866">
    <property type="entry name" value="Multidrug efflux transporter AcrB transmembrane domain"/>
    <property type="match status" value="2"/>
</dbReference>
<feature type="transmembrane region" description="Helical" evidence="6">
    <location>
        <begin position="654"/>
        <end position="674"/>
    </location>
</feature>
<dbReference type="InterPro" id="IPR001036">
    <property type="entry name" value="Acrflvin-R"/>
</dbReference>
<proteinExistence type="predicted"/>
<feature type="transmembrane region" description="Helical" evidence="6">
    <location>
        <begin position="629"/>
        <end position="647"/>
    </location>
</feature>
<dbReference type="EMBL" id="CACSII010000019">
    <property type="protein sequence ID" value="CAA0117679.1"/>
    <property type="molecule type" value="Genomic_DNA"/>
</dbReference>